<reference evidence="4" key="3">
    <citation type="journal article" date="2005" name="Nature">
        <title>The map-based sequence of the rice genome.</title>
        <authorList>
            <consortium name="International rice genome sequencing project (IRGSP)"/>
            <person name="Matsumoto T."/>
            <person name="Wu J."/>
            <person name="Kanamori H."/>
            <person name="Katayose Y."/>
            <person name="Fujisawa M."/>
            <person name="Namiki N."/>
            <person name="Mizuno H."/>
            <person name="Yamamoto K."/>
            <person name="Antonio B.A."/>
            <person name="Baba T."/>
            <person name="Sakata K."/>
            <person name="Nagamura Y."/>
            <person name="Aoki H."/>
            <person name="Arikawa K."/>
            <person name="Arita K."/>
            <person name="Bito T."/>
            <person name="Chiden Y."/>
            <person name="Fujitsuka N."/>
            <person name="Fukunaka R."/>
            <person name="Hamada M."/>
            <person name="Harada C."/>
            <person name="Hayashi A."/>
            <person name="Hijishita S."/>
            <person name="Honda M."/>
            <person name="Hosokawa S."/>
            <person name="Ichikawa Y."/>
            <person name="Idonuma A."/>
            <person name="Iijima M."/>
            <person name="Ikeda M."/>
            <person name="Ikeno M."/>
            <person name="Ito K."/>
            <person name="Ito S."/>
            <person name="Ito T."/>
            <person name="Ito Y."/>
            <person name="Ito Y."/>
            <person name="Iwabuchi A."/>
            <person name="Kamiya K."/>
            <person name="Karasawa W."/>
            <person name="Kurita K."/>
            <person name="Katagiri S."/>
            <person name="Kikuta A."/>
            <person name="Kobayashi H."/>
            <person name="Kobayashi N."/>
            <person name="Machita K."/>
            <person name="Maehara T."/>
            <person name="Masukawa M."/>
            <person name="Mizubayashi T."/>
            <person name="Mukai Y."/>
            <person name="Nagasaki H."/>
            <person name="Nagata Y."/>
            <person name="Naito S."/>
            <person name="Nakashima M."/>
            <person name="Nakama Y."/>
            <person name="Nakamichi Y."/>
            <person name="Nakamura M."/>
            <person name="Meguro A."/>
            <person name="Negishi M."/>
            <person name="Ohta I."/>
            <person name="Ohta T."/>
            <person name="Okamoto M."/>
            <person name="Ono N."/>
            <person name="Saji S."/>
            <person name="Sakaguchi M."/>
            <person name="Sakai K."/>
            <person name="Shibata M."/>
            <person name="Shimokawa T."/>
            <person name="Song J."/>
            <person name="Takazaki Y."/>
            <person name="Terasawa K."/>
            <person name="Tsugane M."/>
            <person name="Tsuji K."/>
            <person name="Ueda S."/>
            <person name="Waki K."/>
            <person name="Yamagata H."/>
            <person name="Yamamoto M."/>
            <person name="Yamamoto S."/>
            <person name="Yamane H."/>
            <person name="Yoshiki S."/>
            <person name="Yoshihara R."/>
            <person name="Yukawa K."/>
            <person name="Zhong H."/>
            <person name="Yano M."/>
            <person name="Yuan Q."/>
            <person name="Ouyang S."/>
            <person name="Liu J."/>
            <person name="Jones K.M."/>
            <person name="Gansberger K."/>
            <person name="Moffat K."/>
            <person name="Hill J."/>
            <person name="Bera J."/>
            <person name="Fadrosh D."/>
            <person name="Jin S."/>
            <person name="Johri S."/>
            <person name="Kim M."/>
            <person name="Overton L."/>
            <person name="Reardon M."/>
            <person name="Tsitrin T."/>
            <person name="Vuong H."/>
            <person name="Weaver B."/>
            <person name="Ciecko A."/>
            <person name="Tallon L."/>
            <person name="Jackson J."/>
            <person name="Pai G."/>
            <person name="Aken S.V."/>
            <person name="Utterback T."/>
            <person name="Reidmuller S."/>
            <person name="Feldblyum T."/>
            <person name="Hsiao J."/>
            <person name="Zismann V."/>
            <person name="Iobst S."/>
            <person name="de Vazeille A.R."/>
            <person name="Buell C.R."/>
            <person name="Ying K."/>
            <person name="Li Y."/>
            <person name="Lu T."/>
            <person name="Huang Y."/>
            <person name="Zhao Q."/>
            <person name="Feng Q."/>
            <person name="Zhang L."/>
            <person name="Zhu J."/>
            <person name="Weng Q."/>
            <person name="Mu J."/>
            <person name="Lu Y."/>
            <person name="Fan D."/>
            <person name="Liu Y."/>
            <person name="Guan J."/>
            <person name="Zhang Y."/>
            <person name="Yu S."/>
            <person name="Liu X."/>
            <person name="Zhang Y."/>
            <person name="Hong G."/>
            <person name="Han B."/>
            <person name="Choisne N."/>
            <person name="Demange N."/>
            <person name="Orjeda G."/>
            <person name="Samain S."/>
            <person name="Cattolico L."/>
            <person name="Pelletier E."/>
            <person name="Couloux A."/>
            <person name="Segurens B."/>
            <person name="Wincker P."/>
            <person name="D'Hont A."/>
            <person name="Scarpelli C."/>
            <person name="Weissenbach J."/>
            <person name="Salanoubat M."/>
            <person name="Quetier F."/>
            <person name="Yu Y."/>
            <person name="Kim H.R."/>
            <person name="Rambo T."/>
            <person name="Currie J."/>
            <person name="Collura K."/>
            <person name="Luo M."/>
            <person name="Yang T."/>
            <person name="Ammiraju J.S.S."/>
            <person name="Engler F."/>
            <person name="Soderlund C."/>
            <person name="Wing R.A."/>
            <person name="Palmer L.E."/>
            <person name="de la Bastide M."/>
            <person name="Spiegel L."/>
            <person name="Nascimento L."/>
            <person name="Zutavern T."/>
            <person name="O'Shaughnessy A."/>
            <person name="Dike S."/>
            <person name="Dedhia N."/>
            <person name="Preston R."/>
            <person name="Balija V."/>
            <person name="McCombie W.R."/>
            <person name="Chow T."/>
            <person name="Chen H."/>
            <person name="Chung M."/>
            <person name="Chen C."/>
            <person name="Shaw J."/>
            <person name="Wu H."/>
            <person name="Hsiao K."/>
            <person name="Chao Y."/>
            <person name="Chu M."/>
            <person name="Cheng C."/>
            <person name="Hour A."/>
            <person name="Lee P."/>
            <person name="Lin S."/>
            <person name="Lin Y."/>
            <person name="Liou J."/>
            <person name="Liu S."/>
            <person name="Hsing Y."/>
            <person name="Raghuvanshi S."/>
            <person name="Mohanty A."/>
            <person name="Bharti A.K."/>
            <person name="Gaur A."/>
            <person name="Gupta V."/>
            <person name="Kumar D."/>
            <person name="Ravi V."/>
            <person name="Vij S."/>
            <person name="Kapur A."/>
            <person name="Khurana P."/>
            <person name="Khurana P."/>
            <person name="Khurana J.P."/>
            <person name="Tyagi A.K."/>
            <person name="Gaikwad K."/>
            <person name="Singh A."/>
            <person name="Dalal V."/>
            <person name="Srivastava S."/>
            <person name="Dixit A."/>
            <person name="Pal A.K."/>
            <person name="Ghazi I.A."/>
            <person name="Yadav M."/>
            <person name="Pandit A."/>
            <person name="Bhargava A."/>
            <person name="Sureshbabu K."/>
            <person name="Batra K."/>
            <person name="Sharma T.R."/>
            <person name="Mohapatra T."/>
            <person name="Singh N.K."/>
            <person name="Messing J."/>
            <person name="Nelson A.B."/>
            <person name="Fuks G."/>
            <person name="Kavchok S."/>
            <person name="Keizer G."/>
            <person name="Linton E."/>
            <person name="Llaca V."/>
            <person name="Song R."/>
            <person name="Tanyolac B."/>
            <person name="Young S."/>
            <person name="Ho-Il K."/>
            <person name="Hahn J.H."/>
            <person name="Sangsakoo G."/>
            <person name="Vanavichit A."/>
            <person name="de Mattos Luiz.A.T."/>
            <person name="Zimmer P.D."/>
            <person name="Malone G."/>
            <person name="Dellagostin O."/>
            <person name="de Oliveira A.C."/>
            <person name="Bevan M."/>
            <person name="Bancroft I."/>
            <person name="Minx P."/>
            <person name="Cordum H."/>
            <person name="Wilson R."/>
            <person name="Cheng Z."/>
            <person name="Jin W."/>
            <person name="Jiang J."/>
            <person name="Leong S.A."/>
            <person name="Iwama H."/>
            <person name="Gojobori T."/>
            <person name="Itoh T."/>
            <person name="Niimura Y."/>
            <person name="Fujii Y."/>
            <person name="Habara T."/>
            <person name="Sakai H."/>
            <person name="Sato Y."/>
            <person name="Wilson G."/>
            <person name="Kumar K."/>
            <person name="McCouch S."/>
            <person name="Juretic N."/>
            <person name="Hoen D."/>
            <person name="Wright S."/>
            <person name="Bruskiewich R."/>
            <person name="Bureau T."/>
            <person name="Miyao A."/>
            <person name="Hirochika H."/>
            <person name="Nishikawa T."/>
            <person name="Kadowaki K."/>
            <person name="Sugiura M."/>
            <person name="Burr B."/>
            <person name="Sasaki T."/>
        </authorList>
    </citation>
    <scope>NUCLEOTIDE SEQUENCE [LARGE SCALE GENOMIC DNA]</scope>
    <source>
        <strain evidence="4">cv. Nipponbare</strain>
    </source>
</reference>
<reference evidence="4" key="4">
    <citation type="journal article" date="2008" name="Nucleic Acids Res.">
        <title>The rice annotation project database (RAP-DB): 2008 update.</title>
        <authorList>
            <consortium name="The rice annotation project (RAP)"/>
        </authorList>
    </citation>
    <scope>GENOME REANNOTATION</scope>
    <source>
        <strain evidence="4">cv. Nipponbare</strain>
    </source>
</reference>
<accession>Q6EQB7</accession>
<feature type="region of interest" description="Disordered" evidence="1">
    <location>
        <begin position="76"/>
        <end position="110"/>
    </location>
</feature>
<dbReference type="Proteomes" id="UP000000763">
    <property type="component" value="Chromosome 9"/>
</dbReference>
<gene>
    <name evidence="2" type="ORF">OJ1116_F08.3</name>
    <name evidence="3" type="ORF">P0448B03.14</name>
</gene>
<sequence>MGWDGDGVGKNGGAWGPFIGGEGLAGCSGELAASLREFTCSWLASSAGFRGGWDSDTTTLWWRGVSEVTVDGTRRCDGDGDGATRREMTRAESGNSDGTAMTRGCRRLWP</sequence>
<reference evidence="3" key="2">
    <citation type="submission" date="2002-09" db="EMBL/GenBank/DDBJ databases">
        <title>Oryza sativa nipponbare(GA3) genomic DNA, chromosome 9, PAC clone:P0448B03.</title>
        <authorList>
            <person name="Sasaki T."/>
            <person name="Matsumoto T."/>
            <person name="Katayose Y."/>
        </authorList>
    </citation>
    <scope>NUCLEOTIDE SEQUENCE</scope>
</reference>
<dbReference type="EMBL" id="AP005704">
    <property type="protein sequence ID" value="BAD29153.1"/>
    <property type="molecule type" value="Genomic_DNA"/>
</dbReference>
<proteinExistence type="predicted"/>
<name>Q6EQB7_ORYSJ</name>
<feature type="compositionally biased region" description="Basic and acidic residues" evidence="1">
    <location>
        <begin position="76"/>
        <end position="90"/>
    </location>
</feature>
<evidence type="ECO:0000313" key="4">
    <source>
        <dbReference type="Proteomes" id="UP000000763"/>
    </source>
</evidence>
<evidence type="ECO:0000313" key="3">
    <source>
        <dbReference type="EMBL" id="BAD29153.1"/>
    </source>
</evidence>
<dbReference type="EMBL" id="AP005678">
    <property type="protein sequence ID" value="BAD28988.1"/>
    <property type="molecule type" value="Genomic_DNA"/>
</dbReference>
<dbReference type="AlphaFoldDB" id="Q6EQB7"/>
<organism evidence="3 4">
    <name type="scientific">Oryza sativa subsp. japonica</name>
    <name type="common">Rice</name>
    <dbReference type="NCBI Taxonomy" id="39947"/>
    <lineage>
        <taxon>Eukaryota</taxon>
        <taxon>Viridiplantae</taxon>
        <taxon>Streptophyta</taxon>
        <taxon>Embryophyta</taxon>
        <taxon>Tracheophyta</taxon>
        <taxon>Spermatophyta</taxon>
        <taxon>Magnoliopsida</taxon>
        <taxon>Liliopsida</taxon>
        <taxon>Poales</taxon>
        <taxon>Poaceae</taxon>
        <taxon>BOP clade</taxon>
        <taxon>Oryzoideae</taxon>
        <taxon>Oryzeae</taxon>
        <taxon>Oryzinae</taxon>
        <taxon>Oryza</taxon>
        <taxon>Oryza sativa</taxon>
    </lineage>
</organism>
<evidence type="ECO:0000256" key="1">
    <source>
        <dbReference type="SAM" id="MobiDB-lite"/>
    </source>
</evidence>
<protein>
    <submittedName>
        <fullName evidence="3">Uncharacterized protein</fullName>
    </submittedName>
</protein>
<evidence type="ECO:0000313" key="2">
    <source>
        <dbReference type="EMBL" id="BAD28988.1"/>
    </source>
</evidence>
<reference evidence="2" key="1">
    <citation type="submission" date="2002-09" db="EMBL/GenBank/DDBJ databases">
        <title>Oryza sativa nipponbare(GA3) genomic DNA, chromosome 9, BAC clone:OJ1116_F08.</title>
        <authorList>
            <person name="Sasaki T."/>
            <person name="Matsumoto T."/>
            <person name="Hattori M."/>
            <person name="Sakaki Y."/>
            <person name="Katayose Y."/>
        </authorList>
    </citation>
    <scope>NUCLEOTIDE SEQUENCE</scope>
</reference>